<keyword evidence="3" id="KW-1185">Reference proteome</keyword>
<proteinExistence type="predicted"/>
<dbReference type="STRING" id="583355.Caka_2096"/>
<gene>
    <name evidence="2" type="ordered locus">Caka_2096</name>
</gene>
<feature type="transmembrane region" description="Helical" evidence="1">
    <location>
        <begin position="74"/>
        <end position="94"/>
    </location>
</feature>
<evidence type="ECO:0000256" key="1">
    <source>
        <dbReference type="SAM" id="Phobius"/>
    </source>
</evidence>
<dbReference type="KEGG" id="caa:Caka_2096"/>
<feature type="transmembrane region" description="Helical" evidence="1">
    <location>
        <begin position="45"/>
        <end position="62"/>
    </location>
</feature>
<evidence type="ECO:0000313" key="3">
    <source>
        <dbReference type="Proteomes" id="UP000000925"/>
    </source>
</evidence>
<feature type="transmembrane region" description="Helical" evidence="1">
    <location>
        <begin position="21"/>
        <end position="39"/>
    </location>
</feature>
<keyword evidence="1" id="KW-1133">Transmembrane helix</keyword>
<dbReference type="AlphaFoldDB" id="D5ELH8"/>
<reference evidence="2 3" key="1">
    <citation type="journal article" date="2010" name="Stand. Genomic Sci.">
        <title>Complete genome sequence of Coraliomargarita akajimensis type strain (04OKA010-24).</title>
        <authorList>
            <person name="Mavromatis K."/>
            <person name="Abt B."/>
            <person name="Brambilla E."/>
            <person name="Lapidus A."/>
            <person name="Copeland A."/>
            <person name="Deshpande S."/>
            <person name="Nolan M."/>
            <person name="Lucas S."/>
            <person name="Tice H."/>
            <person name="Cheng J.F."/>
            <person name="Han C."/>
            <person name="Detter J.C."/>
            <person name="Woyke T."/>
            <person name="Goodwin L."/>
            <person name="Pitluck S."/>
            <person name="Held B."/>
            <person name="Brettin T."/>
            <person name="Tapia R."/>
            <person name="Ivanova N."/>
            <person name="Mikhailova N."/>
            <person name="Pati A."/>
            <person name="Liolios K."/>
            <person name="Chen A."/>
            <person name="Palaniappan K."/>
            <person name="Land M."/>
            <person name="Hauser L."/>
            <person name="Chang Y.J."/>
            <person name="Jeffries C.D."/>
            <person name="Rohde M."/>
            <person name="Goker M."/>
            <person name="Bristow J."/>
            <person name="Eisen J.A."/>
            <person name="Markowitz V."/>
            <person name="Hugenholtz P."/>
            <person name="Klenk H.P."/>
            <person name="Kyrpides N.C."/>
        </authorList>
    </citation>
    <scope>NUCLEOTIDE SEQUENCE [LARGE SCALE GENOMIC DNA]</scope>
    <source>
        <strain evidence="3">DSM 45221 / IAM 15411 / JCM 23193 / KCTC 12865</strain>
    </source>
</reference>
<organism evidence="2 3">
    <name type="scientific">Coraliomargarita akajimensis (strain DSM 45221 / IAM 15411 / JCM 23193 / KCTC 12865 / 04OKA010-24)</name>
    <dbReference type="NCBI Taxonomy" id="583355"/>
    <lineage>
        <taxon>Bacteria</taxon>
        <taxon>Pseudomonadati</taxon>
        <taxon>Verrucomicrobiota</taxon>
        <taxon>Opitutia</taxon>
        <taxon>Puniceicoccales</taxon>
        <taxon>Coraliomargaritaceae</taxon>
        <taxon>Coraliomargarita</taxon>
    </lineage>
</organism>
<evidence type="ECO:0000313" key="2">
    <source>
        <dbReference type="EMBL" id="ADE55114.1"/>
    </source>
</evidence>
<sequence length="136" mass="15259">MQSQLQNSTLQGLRVARWASRIFASMLLLWAMLSIATGFDTRFELIRTIYFTLFGTLLLAPYSRLGQTAWKLAFILSCVASAGFVFVMVFSVMLEYMALAEKGERLGVPGLEGTLVFLALMQPPVLLFERKPDLLD</sequence>
<name>D5ELH8_CORAD</name>
<keyword evidence="1" id="KW-0812">Transmembrane</keyword>
<protein>
    <submittedName>
        <fullName evidence="2">Uncharacterized protein</fullName>
    </submittedName>
</protein>
<keyword evidence="1" id="KW-0472">Membrane</keyword>
<accession>D5ELH8</accession>
<dbReference type="EMBL" id="CP001998">
    <property type="protein sequence ID" value="ADE55114.1"/>
    <property type="molecule type" value="Genomic_DNA"/>
</dbReference>
<dbReference type="Proteomes" id="UP000000925">
    <property type="component" value="Chromosome"/>
</dbReference>
<dbReference type="HOGENOM" id="CLU_1871924_0_0_0"/>